<dbReference type="PANTHER" id="PTHR46060">
    <property type="entry name" value="MARINER MOS1 TRANSPOSASE-LIKE PROTEIN"/>
    <property type="match status" value="1"/>
</dbReference>
<comment type="caution">
    <text evidence="1">The sequence shown here is derived from an EMBL/GenBank/DDBJ whole genome shotgun (WGS) entry which is preliminary data.</text>
</comment>
<dbReference type="InterPro" id="IPR052709">
    <property type="entry name" value="Transposase-MT_Hybrid"/>
</dbReference>
<dbReference type="Proteomes" id="UP000299102">
    <property type="component" value="Unassembled WGS sequence"/>
</dbReference>
<sequence length="179" mass="20029">MISPLHVLYAPPPVMSVQIYPKRGCAQYELVKNRLDSSTRGAAGTYKEQTEQIIVLPGLANLAPRVDVLRLITGDTALFTALIMISPSDEFRDDSPSTAVNNKNIDAVRRMIETNRRVTFHEIRASLGMGMSQIQSIVHKHLAVKKLCSWWTSRGLTKAQKTDRVTWCSSMLTRFKKGA</sequence>
<organism evidence="1 2">
    <name type="scientific">Eumeta variegata</name>
    <name type="common">Bagworm moth</name>
    <name type="synonym">Eumeta japonica</name>
    <dbReference type="NCBI Taxonomy" id="151549"/>
    <lineage>
        <taxon>Eukaryota</taxon>
        <taxon>Metazoa</taxon>
        <taxon>Ecdysozoa</taxon>
        <taxon>Arthropoda</taxon>
        <taxon>Hexapoda</taxon>
        <taxon>Insecta</taxon>
        <taxon>Pterygota</taxon>
        <taxon>Neoptera</taxon>
        <taxon>Endopterygota</taxon>
        <taxon>Lepidoptera</taxon>
        <taxon>Glossata</taxon>
        <taxon>Ditrysia</taxon>
        <taxon>Tineoidea</taxon>
        <taxon>Psychidae</taxon>
        <taxon>Oiketicinae</taxon>
        <taxon>Eumeta</taxon>
    </lineage>
</organism>
<name>A0A4C1UZM6_EUMVA</name>
<evidence type="ECO:0000313" key="1">
    <source>
        <dbReference type="EMBL" id="GBP31938.1"/>
    </source>
</evidence>
<evidence type="ECO:0000313" key="2">
    <source>
        <dbReference type="Proteomes" id="UP000299102"/>
    </source>
</evidence>
<dbReference type="AlphaFoldDB" id="A0A4C1UZM6"/>
<dbReference type="PANTHER" id="PTHR46060:SF1">
    <property type="entry name" value="MARINER MOS1 TRANSPOSASE-LIKE PROTEIN"/>
    <property type="match status" value="1"/>
</dbReference>
<keyword evidence="2" id="KW-1185">Reference proteome</keyword>
<dbReference type="EMBL" id="BGZK01000253">
    <property type="protein sequence ID" value="GBP31938.1"/>
    <property type="molecule type" value="Genomic_DNA"/>
</dbReference>
<reference evidence="1 2" key="1">
    <citation type="journal article" date="2019" name="Commun. Biol.">
        <title>The bagworm genome reveals a unique fibroin gene that provides high tensile strength.</title>
        <authorList>
            <person name="Kono N."/>
            <person name="Nakamura H."/>
            <person name="Ohtoshi R."/>
            <person name="Tomita M."/>
            <person name="Numata K."/>
            <person name="Arakawa K."/>
        </authorList>
    </citation>
    <scope>NUCLEOTIDE SEQUENCE [LARGE SCALE GENOMIC DNA]</scope>
</reference>
<dbReference type="OrthoDB" id="10017160at2759"/>
<proteinExistence type="predicted"/>
<protein>
    <submittedName>
        <fullName evidence="1">Uncharacterized protein</fullName>
    </submittedName>
</protein>
<accession>A0A4C1UZM6</accession>
<gene>
    <name evidence="1" type="ORF">EVAR_18477_1</name>
</gene>